<dbReference type="Proteomes" id="UP000799770">
    <property type="component" value="Unassembled WGS sequence"/>
</dbReference>
<dbReference type="OrthoDB" id="3788446at2759"/>
<protein>
    <recommendedName>
        <fullName evidence="3">F-box domain-containing protein</fullName>
    </recommendedName>
</protein>
<organism evidence="1 2">
    <name type="scientific">Lophiotrema nucula</name>
    <dbReference type="NCBI Taxonomy" id="690887"/>
    <lineage>
        <taxon>Eukaryota</taxon>
        <taxon>Fungi</taxon>
        <taxon>Dikarya</taxon>
        <taxon>Ascomycota</taxon>
        <taxon>Pezizomycotina</taxon>
        <taxon>Dothideomycetes</taxon>
        <taxon>Pleosporomycetidae</taxon>
        <taxon>Pleosporales</taxon>
        <taxon>Lophiotremataceae</taxon>
        <taxon>Lophiotrema</taxon>
    </lineage>
</organism>
<dbReference type="EMBL" id="ML977349">
    <property type="protein sequence ID" value="KAF2108223.1"/>
    <property type="molecule type" value="Genomic_DNA"/>
</dbReference>
<evidence type="ECO:0008006" key="3">
    <source>
        <dbReference type="Google" id="ProtNLM"/>
    </source>
</evidence>
<sequence length="220" mass="25275">MEHFRWGNLWRMDFWTQGNSDTREEDVELYESYNDTEGSIPLPPLGSNDACSLSNDIWLMIIDRLPQGVLARTMFMLSWRFHCLCSRVLYQNIDVSLHHYKIPNGNSSADYSWIHWDCSLIARRHRAIADALVATPRYASYVRSLTWTMGFDRLTASLPRANRADVVASARSQVEIFPLMENVTTVDLDTGFMRVPPLTPPSSLFPGQQKFVLVVLCRID</sequence>
<gene>
    <name evidence="1" type="ORF">BDV96DRAFT_653112</name>
</gene>
<dbReference type="AlphaFoldDB" id="A0A6A5YMN0"/>
<evidence type="ECO:0000313" key="1">
    <source>
        <dbReference type="EMBL" id="KAF2108223.1"/>
    </source>
</evidence>
<reference evidence="1" key="1">
    <citation type="journal article" date="2020" name="Stud. Mycol.">
        <title>101 Dothideomycetes genomes: a test case for predicting lifestyles and emergence of pathogens.</title>
        <authorList>
            <person name="Haridas S."/>
            <person name="Albert R."/>
            <person name="Binder M."/>
            <person name="Bloem J."/>
            <person name="Labutti K."/>
            <person name="Salamov A."/>
            <person name="Andreopoulos B."/>
            <person name="Baker S."/>
            <person name="Barry K."/>
            <person name="Bills G."/>
            <person name="Bluhm B."/>
            <person name="Cannon C."/>
            <person name="Castanera R."/>
            <person name="Culley D."/>
            <person name="Daum C."/>
            <person name="Ezra D."/>
            <person name="Gonzalez J."/>
            <person name="Henrissat B."/>
            <person name="Kuo A."/>
            <person name="Liang C."/>
            <person name="Lipzen A."/>
            <person name="Lutzoni F."/>
            <person name="Magnuson J."/>
            <person name="Mondo S."/>
            <person name="Nolan M."/>
            <person name="Ohm R."/>
            <person name="Pangilinan J."/>
            <person name="Park H.-J."/>
            <person name="Ramirez L."/>
            <person name="Alfaro M."/>
            <person name="Sun H."/>
            <person name="Tritt A."/>
            <person name="Yoshinaga Y."/>
            <person name="Zwiers L.-H."/>
            <person name="Turgeon B."/>
            <person name="Goodwin S."/>
            <person name="Spatafora J."/>
            <person name="Crous P."/>
            <person name="Grigoriev I."/>
        </authorList>
    </citation>
    <scope>NUCLEOTIDE SEQUENCE</scope>
    <source>
        <strain evidence="1">CBS 627.86</strain>
    </source>
</reference>
<proteinExistence type="predicted"/>
<evidence type="ECO:0000313" key="2">
    <source>
        <dbReference type="Proteomes" id="UP000799770"/>
    </source>
</evidence>
<keyword evidence="2" id="KW-1185">Reference proteome</keyword>
<accession>A0A6A5YMN0</accession>
<name>A0A6A5YMN0_9PLEO</name>